<evidence type="ECO:0008006" key="3">
    <source>
        <dbReference type="Google" id="ProtNLM"/>
    </source>
</evidence>
<name>A0ABS1CED3_9GAMM</name>
<proteinExistence type="predicted"/>
<accession>A0ABS1CED3</accession>
<evidence type="ECO:0000313" key="1">
    <source>
        <dbReference type="EMBL" id="MBK1630271.1"/>
    </source>
</evidence>
<dbReference type="RefSeq" id="WP_200234944.1">
    <property type="nucleotide sequence ID" value="NZ_NRRV01000010.1"/>
</dbReference>
<organism evidence="1 2">
    <name type="scientific">Thiohalocapsa halophila</name>
    <dbReference type="NCBI Taxonomy" id="69359"/>
    <lineage>
        <taxon>Bacteria</taxon>
        <taxon>Pseudomonadati</taxon>
        <taxon>Pseudomonadota</taxon>
        <taxon>Gammaproteobacteria</taxon>
        <taxon>Chromatiales</taxon>
        <taxon>Chromatiaceae</taxon>
        <taxon>Thiohalocapsa</taxon>
    </lineage>
</organism>
<dbReference type="EMBL" id="NRRV01000010">
    <property type="protein sequence ID" value="MBK1630271.1"/>
    <property type="molecule type" value="Genomic_DNA"/>
</dbReference>
<keyword evidence="2" id="KW-1185">Reference proteome</keyword>
<comment type="caution">
    <text evidence="1">The sequence shown here is derived from an EMBL/GenBank/DDBJ whole genome shotgun (WGS) entry which is preliminary data.</text>
</comment>
<evidence type="ECO:0000313" key="2">
    <source>
        <dbReference type="Proteomes" id="UP000748752"/>
    </source>
</evidence>
<reference evidence="1 2" key="1">
    <citation type="journal article" date="2020" name="Microorganisms">
        <title>Osmotic Adaptation and Compatible Solute Biosynthesis of Phototrophic Bacteria as Revealed from Genome Analyses.</title>
        <authorList>
            <person name="Imhoff J.F."/>
            <person name="Rahn T."/>
            <person name="Kunzel S."/>
            <person name="Keller A."/>
            <person name="Neulinger S.C."/>
        </authorList>
    </citation>
    <scope>NUCLEOTIDE SEQUENCE [LARGE SCALE GENOMIC DNA]</scope>
    <source>
        <strain evidence="1 2">DSM 6210</strain>
    </source>
</reference>
<gene>
    <name evidence="1" type="ORF">CKO31_05820</name>
</gene>
<dbReference type="Proteomes" id="UP000748752">
    <property type="component" value="Unassembled WGS sequence"/>
</dbReference>
<sequence>MAQHTLATHAAAGFDLELPLHPATDNAESVALLLHRVLGIVDELCAQGDTTNADAVQALDLAIALRLAIGEADEQADTTTPPRLLEIAVADATPRAA</sequence>
<protein>
    <recommendedName>
        <fullName evidence="3">Cell division protein ZapA</fullName>
    </recommendedName>
</protein>